<proteinExistence type="predicted"/>
<reference evidence="1" key="1">
    <citation type="journal article" date="2020" name="Nature">
        <title>Giant virus diversity and host interactions through global metagenomics.</title>
        <authorList>
            <person name="Schulz F."/>
            <person name="Roux S."/>
            <person name="Paez-Espino D."/>
            <person name="Jungbluth S."/>
            <person name="Walsh D.A."/>
            <person name="Denef V.J."/>
            <person name="McMahon K.D."/>
            <person name="Konstantinidis K.T."/>
            <person name="Eloe-Fadrosh E.A."/>
            <person name="Kyrpides N.C."/>
            <person name="Woyke T."/>
        </authorList>
    </citation>
    <scope>NUCLEOTIDE SEQUENCE</scope>
    <source>
        <strain evidence="1">GVMAG-S-3300010158-109</strain>
    </source>
</reference>
<evidence type="ECO:0008006" key="2">
    <source>
        <dbReference type="Google" id="ProtNLM"/>
    </source>
</evidence>
<protein>
    <recommendedName>
        <fullName evidence="2">NET domain-containing protein</fullName>
    </recommendedName>
</protein>
<name>A0A6C0KH47_9ZZZZ</name>
<dbReference type="AlphaFoldDB" id="A0A6C0KH47"/>
<evidence type="ECO:0000313" key="1">
    <source>
        <dbReference type="EMBL" id="QHU15658.1"/>
    </source>
</evidence>
<organism evidence="1">
    <name type="scientific">viral metagenome</name>
    <dbReference type="NCBI Taxonomy" id="1070528"/>
    <lineage>
        <taxon>unclassified sequences</taxon>
        <taxon>metagenomes</taxon>
        <taxon>organismal metagenomes</taxon>
    </lineage>
</organism>
<sequence>MNFPNFPLYVSLKTEEFKELNESQKDELFELVKDMNDPKHEQIYALIRAYHLDHDNHIQDIPYGGKQLKTGLKLDIDCLPSKLQYILYQFSKIN</sequence>
<dbReference type="EMBL" id="MN740867">
    <property type="protein sequence ID" value="QHU15658.1"/>
    <property type="molecule type" value="Genomic_DNA"/>
</dbReference>
<accession>A0A6C0KH47</accession>